<dbReference type="AlphaFoldDB" id="A0A1C3V638"/>
<protein>
    <submittedName>
        <fullName evidence="1">Predicted dithiol-disulfide oxidoreductase, DUF899 family</fullName>
    </submittedName>
</protein>
<accession>A0A1C3V638</accession>
<organism evidence="1 2">
    <name type="scientific">Bradyrhizobium shewense</name>
    <dbReference type="NCBI Taxonomy" id="1761772"/>
    <lineage>
        <taxon>Bacteria</taxon>
        <taxon>Pseudomonadati</taxon>
        <taxon>Pseudomonadota</taxon>
        <taxon>Alphaproteobacteria</taxon>
        <taxon>Hyphomicrobiales</taxon>
        <taxon>Nitrobacteraceae</taxon>
        <taxon>Bradyrhizobium</taxon>
    </lineage>
</organism>
<dbReference type="Proteomes" id="UP000199184">
    <property type="component" value="Unassembled WGS sequence"/>
</dbReference>
<dbReference type="EMBL" id="FMAI01000003">
    <property type="protein sequence ID" value="SCB23057.1"/>
    <property type="molecule type" value="Genomic_DNA"/>
</dbReference>
<dbReference type="RefSeq" id="WP_091955873.1">
    <property type="nucleotide sequence ID" value="NZ_FMAI01000003.1"/>
</dbReference>
<sequence>MDSSILKPASELARTNKAHFPNESADYRRARQSLLAEEIELRRHIERVAELRRALPPGGEVKKNYAFEGENGKVNFVDLFGGKQTLAIYSYMFGPQRQTPCPMCTSFMSTWEHKLPDIEQRIAFVFIARSPIARLIEAKKARGWTRHKIFSDISGDYTRDYVSAEIADVPGYSVFTQRDGTIRHFWSGEMGATMADPQQDPRGAPDIDPLWTILDTTPDGRGTDWYPKLAY</sequence>
<evidence type="ECO:0000313" key="2">
    <source>
        <dbReference type="Proteomes" id="UP000199184"/>
    </source>
</evidence>
<dbReference type="Pfam" id="PF05988">
    <property type="entry name" value="DUF899"/>
    <property type="match status" value="1"/>
</dbReference>
<evidence type="ECO:0000313" key="1">
    <source>
        <dbReference type="EMBL" id="SCB23057.1"/>
    </source>
</evidence>
<dbReference type="InterPro" id="IPR010296">
    <property type="entry name" value="DUF899_thioredox"/>
</dbReference>
<name>A0A1C3V638_9BRAD</name>
<gene>
    <name evidence="1" type="ORF">GA0061098_1003277</name>
</gene>
<dbReference type="InterPro" id="IPR036249">
    <property type="entry name" value="Thioredoxin-like_sf"/>
</dbReference>
<reference evidence="2" key="1">
    <citation type="submission" date="2016-08" db="EMBL/GenBank/DDBJ databases">
        <authorList>
            <person name="Varghese N."/>
            <person name="Submissions Spin"/>
        </authorList>
    </citation>
    <scope>NUCLEOTIDE SEQUENCE [LARGE SCALE GENOMIC DNA]</scope>
    <source>
        <strain evidence="2">ERR11</strain>
    </source>
</reference>
<keyword evidence="2" id="KW-1185">Reference proteome</keyword>
<proteinExistence type="predicted"/>
<dbReference type="SUPFAM" id="SSF52833">
    <property type="entry name" value="Thioredoxin-like"/>
    <property type="match status" value="1"/>
</dbReference>